<name>A0A2V1DBQ7_9PLEO</name>
<dbReference type="AlphaFoldDB" id="A0A2V1DBQ7"/>
<protein>
    <submittedName>
        <fullName evidence="2">Uncharacterized protein</fullName>
    </submittedName>
</protein>
<feature type="compositionally biased region" description="Basic and acidic residues" evidence="1">
    <location>
        <begin position="105"/>
        <end position="152"/>
    </location>
</feature>
<feature type="region of interest" description="Disordered" evidence="1">
    <location>
        <begin position="25"/>
        <end position="201"/>
    </location>
</feature>
<feature type="compositionally biased region" description="Low complexity" evidence="1">
    <location>
        <begin position="440"/>
        <end position="451"/>
    </location>
</feature>
<feature type="compositionally biased region" description="Basic and acidic residues" evidence="1">
    <location>
        <begin position="53"/>
        <end position="89"/>
    </location>
</feature>
<reference evidence="2 3" key="1">
    <citation type="journal article" date="2018" name="Sci. Rep.">
        <title>Comparative genomics provides insights into the lifestyle and reveals functional heterogeneity of dark septate endophytic fungi.</title>
        <authorList>
            <person name="Knapp D.G."/>
            <person name="Nemeth J.B."/>
            <person name="Barry K."/>
            <person name="Hainaut M."/>
            <person name="Henrissat B."/>
            <person name="Johnson J."/>
            <person name="Kuo A."/>
            <person name="Lim J.H.P."/>
            <person name="Lipzen A."/>
            <person name="Nolan M."/>
            <person name="Ohm R.A."/>
            <person name="Tamas L."/>
            <person name="Grigoriev I.V."/>
            <person name="Spatafora J.W."/>
            <person name="Nagy L.G."/>
            <person name="Kovacs G.M."/>
        </authorList>
    </citation>
    <scope>NUCLEOTIDE SEQUENCE [LARGE SCALE GENOMIC DNA]</scope>
    <source>
        <strain evidence="2 3">DSE2036</strain>
    </source>
</reference>
<keyword evidence="3" id="KW-1185">Reference proteome</keyword>
<dbReference type="STRING" id="97972.A0A2V1DBQ7"/>
<evidence type="ECO:0000313" key="3">
    <source>
        <dbReference type="Proteomes" id="UP000244855"/>
    </source>
</evidence>
<feature type="compositionally biased region" description="Low complexity" evidence="1">
    <location>
        <begin position="389"/>
        <end position="401"/>
    </location>
</feature>
<dbReference type="OrthoDB" id="3685818at2759"/>
<proteinExistence type="predicted"/>
<dbReference type="Proteomes" id="UP000244855">
    <property type="component" value="Unassembled WGS sequence"/>
</dbReference>
<feature type="region of interest" description="Disordered" evidence="1">
    <location>
        <begin position="383"/>
        <end position="451"/>
    </location>
</feature>
<gene>
    <name evidence="2" type="ORF">DM02DRAFT_690048</name>
</gene>
<feature type="region of interest" description="Disordered" evidence="1">
    <location>
        <begin position="218"/>
        <end position="364"/>
    </location>
</feature>
<feature type="compositionally biased region" description="Polar residues" evidence="1">
    <location>
        <begin position="307"/>
        <end position="320"/>
    </location>
</feature>
<dbReference type="EMBL" id="KZ805495">
    <property type="protein sequence ID" value="PVH95475.1"/>
    <property type="molecule type" value="Genomic_DNA"/>
</dbReference>
<organism evidence="2 3">
    <name type="scientific">Periconia macrospinosa</name>
    <dbReference type="NCBI Taxonomy" id="97972"/>
    <lineage>
        <taxon>Eukaryota</taxon>
        <taxon>Fungi</taxon>
        <taxon>Dikarya</taxon>
        <taxon>Ascomycota</taxon>
        <taxon>Pezizomycotina</taxon>
        <taxon>Dothideomycetes</taxon>
        <taxon>Pleosporomycetidae</taxon>
        <taxon>Pleosporales</taxon>
        <taxon>Massarineae</taxon>
        <taxon>Periconiaceae</taxon>
        <taxon>Periconia</taxon>
    </lineage>
</organism>
<feature type="compositionally biased region" description="Low complexity" evidence="1">
    <location>
        <begin position="287"/>
        <end position="304"/>
    </location>
</feature>
<feature type="compositionally biased region" description="Basic and acidic residues" evidence="1">
    <location>
        <begin position="30"/>
        <end position="46"/>
    </location>
</feature>
<feature type="compositionally biased region" description="Polar residues" evidence="1">
    <location>
        <begin position="351"/>
        <end position="364"/>
    </location>
</feature>
<feature type="compositionally biased region" description="Basic and acidic residues" evidence="1">
    <location>
        <begin position="422"/>
        <end position="435"/>
    </location>
</feature>
<accession>A0A2V1DBQ7</accession>
<evidence type="ECO:0000313" key="2">
    <source>
        <dbReference type="EMBL" id="PVH95475.1"/>
    </source>
</evidence>
<evidence type="ECO:0000256" key="1">
    <source>
        <dbReference type="SAM" id="MobiDB-lite"/>
    </source>
</evidence>
<feature type="compositionally biased region" description="Basic and acidic residues" evidence="1">
    <location>
        <begin position="162"/>
        <end position="171"/>
    </location>
</feature>
<sequence>MPPYGLYPIPRLHRAFNGTPQHIIYNSNDFEPKHDTYNPNDFRLKEMPSPAKRSQEPLEETPKAKGDEETRKYKQRDGSLEQTPKAKEKHEKHKKERKERKSKKKNLDLSKDVDTPREKREVTVKTPETEKAERSKRKVGDGEEQVSGEKRRSSSNRKREKHSQLEDGRSESKKKRKRESEVHTVTSTATRNNPNSEGFVIGEDLVQKVTDTMGEYPVSVLSSTKALKDVDSPKKKKRKSDGKKQTVPPNAENDPGYAREATAPIPSKLPKKSKPKDTTGVEQHSNKTPTTAVKTKATAQTDAASIPSKNPKQPASNKQTRVPIPQAGTHALASQPVPLKKDAVLVPETPPSQRSRSSNATFTATPVPFKLYQKDAVMAPPLSTPTFESSSATPKSAPTAIAKKKTPVPLPSVPNALTDANLTRHTEPLNDEPKPRPRAKGASSAAESTGSTVSIKDMFARMGKRHDPIVDATPSKGKPKQHNELTMNTFNDQFTTLQASIDFDKELTYLEAYLNWDAANADQDLPCLGKATGCTSKKEEILRLSREENINLLSSMIDSNAPDQYNPATLTLAGTRAHNAEELLMLSLRAHIPVPIGRLEGSWTLYCPKYAETHFDRYGYGQRTLTISRIAGFNDRNSYTARLKVPPRSMLYTILAFQTPPHASFRATQLQTSAEGYKMEVVFLGNGYLVLRVDLRELLQGKKMEVMEGKEDAWMEFFGVHDEAVEWWGEEMRMGSAGAGVGVVIS</sequence>
<feature type="compositionally biased region" description="Polar residues" evidence="1">
    <location>
        <begin position="183"/>
        <end position="196"/>
    </location>
</feature>
<feature type="compositionally biased region" description="Basic residues" evidence="1">
    <location>
        <begin position="90"/>
        <end position="104"/>
    </location>
</feature>